<keyword evidence="22" id="KW-1185">Reference proteome</keyword>
<evidence type="ECO:0000256" key="9">
    <source>
        <dbReference type="ARBA" id="ARBA00022692"/>
    </source>
</evidence>
<dbReference type="PRINTS" id="PR01486">
    <property type="entry name" value="PHPHLIPASEA1"/>
</dbReference>
<evidence type="ECO:0000256" key="3">
    <source>
        <dbReference type="ARBA" id="ARBA00010525"/>
    </source>
</evidence>
<evidence type="ECO:0000256" key="12">
    <source>
        <dbReference type="ARBA" id="ARBA00022801"/>
    </source>
</evidence>
<comment type="function">
    <text evidence="20">Hydrolysis of phosphatidylcholine with phospholipase A2 (EC 3.1.1.4) and phospholipase A1 (EC 3.1.1.32) activities.</text>
</comment>
<dbReference type="InterPro" id="IPR036541">
    <property type="entry name" value="PLipase_A1_sf"/>
</dbReference>
<feature type="binding site" description="in dimeric form" evidence="19">
    <location>
        <position position="226"/>
    </location>
    <ligand>
        <name>Ca(2+)</name>
        <dbReference type="ChEBI" id="CHEBI:29108"/>
        <label>1</label>
    </ligand>
</feature>
<dbReference type="CDD" id="cd00541">
    <property type="entry name" value="OMPLA"/>
    <property type="match status" value="1"/>
</dbReference>
<accession>A0A850R4Q3</accession>
<feature type="binding site" description="in dimeric form" evidence="19">
    <location>
        <position position="221"/>
    </location>
    <ligand>
        <name>Ca(2+)</name>
        <dbReference type="ChEBI" id="CHEBI:29108"/>
        <label>1</label>
    </ligand>
</feature>
<comment type="caution">
    <text evidence="21">The sequence shown here is derived from an EMBL/GenBank/DDBJ whole genome shotgun (WGS) entry which is preliminary data.</text>
</comment>
<dbReference type="EC" id="3.1.1.4" evidence="6 20"/>
<keyword evidence="11" id="KW-0732">Signal</keyword>
<evidence type="ECO:0000256" key="15">
    <source>
        <dbReference type="ARBA" id="ARBA00023098"/>
    </source>
</evidence>
<keyword evidence="12 20" id="KW-0378">Hydrolase</keyword>
<dbReference type="EMBL" id="JABZEO010000006">
    <property type="protein sequence ID" value="NVZ09669.1"/>
    <property type="molecule type" value="Genomic_DNA"/>
</dbReference>
<feature type="active site" description="Nucleophile" evidence="18">
    <location>
        <position position="218"/>
    </location>
</feature>
<evidence type="ECO:0000256" key="8">
    <source>
        <dbReference type="ARBA" id="ARBA00022452"/>
    </source>
</evidence>
<evidence type="ECO:0000256" key="14">
    <source>
        <dbReference type="ARBA" id="ARBA00022963"/>
    </source>
</evidence>
<comment type="subcellular location">
    <subcellularLocation>
        <location evidence="20">Cell outer membrane</location>
        <topology evidence="20">Multi-pass membrane protein</topology>
    </subcellularLocation>
    <text evidence="20">One of the very few enzymes located there.</text>
</comment>
<evidence type="ECO:0000256" key="2">
    <source>
        <dbReference type="ARBA" id="ARBA00001604"/>
    </source>
</evidence>
<dbReference type="GO" id="GO:0009279">
    <property type="term" value="C:cell outer membrane"/>
    <property type="evidence" value="ECO:0007669"/>
    <property type="project" value="UniProtKB-SubCell"/>
</dbReference>
<evidence type="ECO:0000256" key="13">
    <source>
        <dbReference type="ARBA" id="ARBA00022837"/>
    </source>
</evidence>
<dbReference type="GO" id="GO:0004623">
    <property type="term" value="F:phospholipase A2 activity"/>
    <property type="evidence" value="ECO:0007669"/>
    <property type="project" value="UniProtKB-EC"/>
</dbReference>
<keyword evidence="15 20" id="KW-0443">Lipid metabolism</keyword>
<evidence type="ECO:0000256" key="7">
    <source>
        <dbReference type="ARBA" id="ARBA00021726"/>
    </source>
</evidence>
<dbReference type="PANTHER" id="PTHR40457:SF1">
    <property type="entry name" value="PHOSPHOLIPASE A1"/>
    <property type="match status" value="1"/>
</dbReference>
<evidence type="ECO:0000256" key="20">
    <source>
        <dbReference type="RuleBase" id="RU366027"/>
    </source>
</evidence>
<evidence type="ECO:0000256" key="4">
    <source>
        <dbReference type="ARBA" id="ARBA00011702"/>
    </source>
</evidence>
<feature type="binding site" description="in dimeric form" evidence="19">
    <location>
        <position position="180"/>
    </location>
    <ligand>
        <name>Ca(2+)</name>
        <dbReference type="ChEBI" id="CHEBI:29108"/>
        <label>1</label>
    </ligand>
</feature>
<keyword evidence="9" id="KW-0812">Transmembrane</keyword>
<keyword evidence="14 20" id="KW-0442">Lipid degradation</keyword>
<evidence type="ECO:0000256" key="5">
    <source>
        <dbReference type="ARBA" id="ARBA00013179"/>
    </source>
</evidence>
<evidence type="ECO:0000256" key="19">
    <source>
        <dbReference type="PIRSR" id="PIRSR603187-2"/>
    </source>
</evidence>
<evidence type="ECO:0000256" key="18">
    <source>
        <dbReference type="PIRSR" id="PIRSR603187-1"/>
    </source>
</evidence>
<protein>
    <recommendedName>
        <fullName evidence="7 20">Phospholipase A1</fullName>
        <ecNumber evidence="5 20">3.1.1.32</ecNumber>
        <ecNumber evidence="6 20">3.1.1.4</ecNumber>
    </recommendedName>
    <alternativeName>
        <fullName evidence="20">Phosphatidylcholine 1-acylhydrolase</fullName>
    </alternativeName>
</protein>
<keyword evidence="16" id="KW-0472">Membrane</keyword>
<dbReference type="GO" id="GO:0005509">
    <property type="term" value="F:calcium ion binding"/>
    <property type="evidence" value="ECO:0007669"/>
    <property type="project" value="TreeGrafter"/>
</dbReference>
<dbReference type="GO" id="GO:0016042">
    <property type="term" value="P:lipid catabolic process"/>
    <property type="evidence" value="ECO:0007669"/>
    <property type="project" value="UniProtKB-KW"/>
</dbReference>
<evidence type="ECO:0000256" key="16">
    <source>
        <dbReference type="ARBA" id="ARBA00023136"/>
    </source>
</evidence>
<evidence type="ECO:0000313" key="21">
    <source>
        <dbReference type="EMBL" id="NVZ09669.1"/>
    </source>
</evidence>
<evidence type="ECO:0000256" key="1">
    <source>
        <dbReference type="ARBA" id="ARBA00000111"/>
    </source>
</evidence>
<dbReference type="EC" id="3.1.1.32" evidence="5 20"/>
<keyword evidence="17 20" id="KW-0998">Cell outer membrane</keyword>
<comment type="similarity">
    <text evidence="3 20">Belongs to the phospholipase A1 family.</text>
</comment>
<comment type="subunit">
    <text evidence="4 20">Homodimer; dimerization is reversible, and the dimeric form is the active one.</text>
</comment>
<dbReference type="Gene3D" id="2.40.230.10">
    <property type="entry name" value="Phospholipase A1"/>
    <property type="match status" value="1"/>
</dbReference>
<proteinExistence type="inferred from homology"/>
<sequence>MLVGLTFTSAHALAGLQPAGSAACVAITSDMERLACYDRVNGRAADLVQSEPTTSPMAAPAAPVAQSSTPLIAPDEVESAGETSLIDEAWGFNADSKRYTIDTYRPNYLLFATYSSRPNEAPFETLFDATQEPGVEMQSTEAEFQISFKTRLWATDDRRFGIWGAYTQQSQWQVYNADLSRPFRETNYMPELMASFRPGLSFGDFHWRLLNVGYTHQSNGRADPISRSWDRLFAEFGIERGDFAVLMRSWVVIDDGDDDNPNITDYYGYGDITAFYKWRGHSFSLMARGNPSADKGAAQITWITPKLFGSLRGYVKGFTGYGESLIDYNWKQNVIGIGVTLNDQL</sequence>
<dbReference type="GO" id="GO:0008970">
    <property type="term" value="F:phospholipase A1 activity"/>
    <property type="evidence" value="ECO:0007669"/>
    <property type="project" value="UniProtKB-EC"/>
</dbReference>
<evidence type="ECO:0000256" key="17">
    <source>
        <dbReference type="ARBA" id="ARBA00023237"/>
    </source>
</evidence>
<dbReference type="SUPFAM" id="SSF56931">
    <property type="entry name" value="Outer membrane phospholipase A (OMPLA)"/>
    <property type="match status" value="1"/>
</dbReference>
<evidence type="ECO:0000256" key="10">
    <source>
        <dbReference type="ARBA" id="ARBA00022723"/>
    </source>
</evidence>
<keyword evidence="8" id="KW-1134">Transmembrane beta strand</keyword>
<dbReference type="AlphaFoldDB" id="A0A850R4Q3"/>
<evidence type="ECO:0000313" key="22">
    <source>
        <dbReference type="Proteomes" id="UP000592294"/>
    </source>
</evidence>
<dbReference type="InterPro" id="IPR003187">
    <property type="entry name" value="PLipase_A1"/>
</dbReference>
<dbReference type="Pfam" id="PF02253">
    <property type="entry name" value="PLA1"/>
    <property type="match status" value="1"/>
</dbReference>
<name>A0A850R4Q3_9GAMM</name>
<gene>
    <name evidence="21" type="ORF">HW932_10385</name>
</gene>
<evidence type="ECO:0000256" key="11">
    <source>
        <dbReference type="ARBA" id="ARBA00022729"/>
    </source>
</evidence>
<comment type="catalytic activity">
    <reaction evidence="2 20">
        <text>a 1,2-diacyl-sn-glycero-3-phosphocholine + H2O = a 1-acyl-sn-glycero-3-phosphocholine + a fatty acid + H(+)</text>
        <dbReference type="Rhea" id="RHEA:15801"/>
        <dbReference type="ChEBI" id="CHEBI:15377"/>
        <dbReference type="ChEBI" id="CHEBI:15378"/>
        <dbReference type="ChEBI" id="CHEBI:28868"/>
        <dbReference type="ChEBI" id="CHEBI:57643"/>
        <dbReference type="ChEBI" id="CHEBI:58168"/>
        <dbReference type="EC" id="3.1.1.4"/>
    </reaction>
</comment>
<organism evidence="21 22">
    <name type="scientific">Allochromatium humboldtianum</name>
    <dbReference type="NCBI Taxonomy" id="504901"/>
    <lineage>
        <taxon>Bacteria</taxon>
        <taxon>Pseudomonadati</taxon>
        <taxon>Pseudomonadota</taxon>
        <taxon>Gammaproteobacteria</taxon>
        <taxon>Chromatiales</taxon>
        <taxon>Chromatiaceae</taxon>
        <taxon>Allochromatium</taxon>
    </lineage>
</organism>
<keyword evidence="10 19" id="KW-0479">Metal-binding</keyword>
<dbReference type="Proteomes" id="UP000592294">
    <property type="component" value="Unassembled WGS sequence"/>
</dbReference>
<comment type="cofactor">
    <cofactor evidence="20">
        <name>Ca(2+)</name>
        <dbReference type="ChEBI" id="CHEBI:29108"/>
    </cofactor>
    <text evidence="20">Binds 1 Ca(2+) ion per monomer. In the dimeric form the Ca(2+) is bound by different amino acids with binding of each Ca(2+) shared with ligands coming from each monomer. The Ca(2+) ion may have a role in catalysis.</text>
</comment>
<reference evidence="21 22" key="1">
    <citation type="submission" date="2020-06" db="EMBL/GenBank/DDBJ databases">
        <title>Whole-genome sequence of Allochromatium humboldtianum DSM 21881, type strain.</title>
        <authorList>
            <person name="Kyndt J.A."/>
            <person name="Meyer T.E."/>
        </authorList>
    </citation>
    <scope>NUCLEOTIDE SEQUENCE [LARGE SCALE GENOMIC DNA]</scope>
    <source>
        <strain evidence="21 22">DSM 21881</strain>
    </source>
</reference>
<feature type="active site" description="Proton acceptor" evidence="18">
    <location>
        <position position="216"/>
    </location>
</feature>
<dbReference type="PANTHER" id="PTHR40457">
    <property type="entry name" value="PHOSPHOLIPASE A1"/>
    <property type="match status" value="1"/>
</dbReference>
<evidence type="ECO:0000256" key="6">
    <source>
        <dbReference type="ARBA" id="ARBA00013278"/>
    </source>
</evidence>
<feature type="binding site" description="in dimeric form" evidence="19">
    <location>
        <position position="259"/>
    </location>
    <ligand>
        <name>Ca(2+)</name>
        <dbReference type="ChEBI" id="CHEBI:29108"/>
        <label>1</label>
    </ligand>
</feature>
<keyword evidence="13 19" id="KW-0106">Calcium</keyword>
<comment type="catalytic activity">
    <reaction evidence="1 20">
        <text>a 1,2-diacyl-sn-glycero-3-phosphocholine + H2O = a 2-acyl-sn-glycero-3-phosphocholine + a fatty acid + H(+)</text>
        <dbReference type="Rhea" id="RHEA:18689"/>
        <dbReference type="ChEBI" id="CHEBI:15377"/>
        <dbReference type="ChEBI" id="CHEBI:15378"/>
        <dbReference type="ChEBI" id="CHEBI:28868"/>
        <dbReference type="ChEBI" id="CHEBI:57643"/>
        <dbReference type="ChEBI" id="CHEBI:57875"/>
        <dbReference type="EC" id="3.1.1.32"/>
    </reaction>
</comment>